<evidence type="ECO:0000259" key="7">
    <source>
        <dbReference type="PROSITE" id="PS50112"/>
    </source>
</evidence>
<evidence type="ECO:0000259" key="5">
    <source>
        <dbReference type="PROSITE" id="PS50109"/>
    </source>
</evidence>
<evidence type="ECO:0000256" key="1">
    <source>
        <dbReference type="ARBA" id="ARBA00000085"/>
    </source>
</evidence>
<dbReference type="Pfam" id="PF08448">
    <property type="entry name" value="PAS_4"/>
    <property type="match status" value="1"/>
</dbReference>
<dbReference type="Gene3D" id="3.40.50.2300">
    <property type="match status" value="1"/>
</dbReference>
<dbReference type="CDD" id="cd00130">
    <property type="entry name" value="PAS"/>
    <property type="match status" value="2"/>
</dbReference>
<dbReference type="Gene3D" id="3.30.450.20">
    <property type="entry name" value="PAS domain"/>
    <property type="match status" value="2"/>
</dbReference>
<dbReference type="RefSeq" id="WP_188130406.1">
    <property type="nucleotide sequence ID" value="NZ_BSPE01000031.1"/>
</dbReference>
<evidence type="ECO:0000313" key="8">
    <source>
        <dbReference type="EMBL" id="SFK41296.1"/>
    </source>
</evidence>
<dbReference type="EC" id="2.7.13.3" evidence="2"/>
<dbReference type="EMBL" id="FOSL01000006">
    <property type="protein sequence ID" value="SFK41296.1"/>
    <property type="molecule type" value="Genomic_DNA"/>
</dbReference>
<gene>
    <name evidence="8" type="ORF">SAMN04488498_10672</name>
</gene>
<dbReference type="Pfam" id="PF13426">
    <property type="entry name" value="PAS_9"/>
    <property type="match status" value="1"/>
</dbReference>
<dbReference type="PROSITE" id="PS50112">
    <property type="entry name" value="PAS"/>
    <property type="match status" value="2"/>
</dbReference>
<keyword evidence="3 4" id="KW-0597">Phosphoprotein</keyword>
<reference evidence="8 9" key="1">
    <citation type="submission" date="2016-10" db="EMBL/GenBank/DDBJ databases">
        <authorList>
            <person name="Varghese N."/>
            <person name="Submissions S."/>
        </authorList>
    </citation>
    <scope>NUCLEOTIDE SEQUENCE [LARGE SCALE GENOMIC DNA]</scope>
    <source>
        <strain evidence="8 9">DSM 21822</strain>
    </source>
</reference>
<protein>
    <recommendedName>
        <fullName evidence="2">histidine kinase</fullName>
        <ecNumber evidence="2">2.7.13.3</ecNumber>
    </recommendedName>
</protein>
<dbReference type="InterPro" id="IPR003661">
    <property type="entry name" value="HisK_dim/P_dom"/>
</dbReference>
<dbReference type="CDD" id="cd00156">
    <property type="entry name" value="REC"/>
    <property type="match status" value="1"/>
</dbReference>
<dbReference type="InterPro" id="IPR013656">
    <property type="entry name" value="PAS_4"/>
</dbReference>
<feature type="domain" description="Histidine kinase" evidence="5">
    <location>
        <begin position="277"/>
        <end position="487"/>
    </location>
</feature>
<evidence type="ECO:0000313" key="9">
    <source>
        <dbReference type="Proteomes" id="UP000323300"/>
    </source>
</evidence>
<dbReference type="SMART" id="SM00387">
    <property type="entry name" value="HATPase_c"/>
    <property type="match status" value="1"/>
</dbReference>
<evidence type="ECO:0000259" key="6">
    <source>
        <dbReference type="PROSITE" id="PS50110"/>
    </source>
</evidence>
<dbReference type="SUPFAM" id="SSF55785">
    <property type="entry name" value="PYP-like sensor domain (PAS domain)"/>
    <property type="match status" value="2"/>
</dbReference>
<evidence type="ECO:0000256" key="4">
    <source>
        <dbReference type="PROSITE-ProRule" id="PRU00169"/>
    </source>
</evidence>
<dbReference type="InterPro" id="IPR011006">
    <property type="entry name" value="CheY-like_superfamily"/>
</dbReference>
<dbReference type="GO" id="GO:0000155">
    <property type="term" value="F:phosphorelay sensor kinase activity"/>
    <property type="evidence" value="ECO:0007669"/>
    <property type="project" value="InterPro"/>
</dbReference>
<feature type="modified residue" description="4-aspartylphosphate" evidence="4">
    <location>
        <position position="557"/>
    </location>
</feature>
<dbReference type="InterPro" id="IPR004358">
    <property type="entry name" value="Sig_transdc_His_kin-like_C"/>
</dbReference>
<comment type="catalytic activity">
    <reaction evidence="1">
        <text>ATP + protein L-histidine = ADP + protein N-phospho-L-histidine.</text>
        <dbReference type="EC" id="2.7.13.3"/>
    </reaction>
</comment>
<dbReference type="PRINTS" id="PR00344">
    <property type="entry name" value="BCTRLSENSOR"/>
</dbReference>
<dbReference type="NCBIfam" id="TIGR00229">
    <property type="entry name" value="sensory_box"/>
    <property type="match status" value="2"/>
</dbReference>
<dbReference type="PROSITE" id="PS50109">
    <property type="entry name" value="HIS_KIN"/>
    <property type="match status" value="1"/>
</dbReference>
<sequence>MHGDDAGNASQEAILASVVRSSLDCVIVTDETGSVVDFNPAAEATFGYSRAEVVGRQILELILPPRLRNAHADGLAAFFAGGASRLLGRRTEQIAMRANGDEFPVELTITEAHSGQRRFFTASLRDLSHRRAADAALRASEARLAAFMKHAPIGMYLKDTDGRYLVANPEMGKVFGRPAEDAIGLSAADIFGPEEAAMIAENDRRVLESGQAIAVEEFLSSAIDYAWSLVVRFPVLWADQQQARIGGFDIDITEQKRAAERLQQSERLNALGSLLAGVSHELNNPLAVVVAQTQLLEEFLAGTAHAQRASKIRLAAARCARIVKTFLAMARQRPPERRSTDINELIQAVLDIAAYGLRTAGVDVRCRFAEGLPSLEVDPDQMHQVFYNLIVNAQHALQEISAPRIIEIETSREGNDVKVVIADNGPGVPAEIRNRIFDPFFTTKAQGDGTGIGLSFSLGVVQAHNGRLSLLDRPDGAHFQLLLPVQSRTVSDPTEGAAAFPVVGIGRTALVVDDEREVGETMAELLEIEGFAVTIVEDGASAKAALRSATFDAIFCDLRMPNTDGPALFDWARQAVPGLAERFIFVTGDTLGGAAARFLERAGRPVIEKPFSRDSVLRALANVPD</sequence>
<dbReference type="Gene3D" id="3.30.565.10">
    <property type="entry name" value="Histidine kinase-like ATPase, C-terminal domain"/>
    <property type="match status" value="1"/>
</dbReference>
<feature type="domain" description="Response regulatory" evidence="6">
    <location>
        <begin position="508"/>
        <end position="624"/>
    </location>
</feature>
<proteinExistence type="predicted"/>
<dbReference type="InterPro" id="IPR036890">
    <property type="entry name" value="HATPase_C_sf"/>
</dbReference>
<dbReference type="SUPFAM" id="SSF52172">
    <property type="entry name" value="CheY-like"/>
    <property type="match status" value="1"/>
</dbReference>
<dbReference type="AlphaFoldDB" id="A0A1I3ZCG4"/>
<dbReference type="InterPro" id="IPR000014">
    <property type="entry name" value="PAS"/>
</dbReference>
<dbReference type="CDD" id="cd00082">
    <property type="entry name" value="HisKA"/>
    <property type="match status" value="1"/>
</dbReference>
<dbReference type="Proteomes" id="UP000323300">
    <property type="component" value="Unassembled WGS sequence"/>
</dbReference>
<dbReference type="PROSITE" id="PS50110">
    <property type="entry name" value="RESPONSE_REGULATORY"/>
    <property type="match status" value="1"/>
</dbReference>
<dbReference type="Gene3D" id="1.10.287.130">
    <property type="match status" value="1"/>
</dbReference>
<dbReference type="SMART" id="SM00091">
    <property type="entry name" value="PAS"/>
    <property type="match status" value="2"/>
</dbReference>
<feature type="domain" description="PAS" evidence="7">
    <location>
        <begin position="11"/>
        <end position="64"/>
    </location>
</feature>
<dbReference type="Pfam" id="PF02518">
    <property type="entry name" value="HATPase_c"/>
    <property type="match status" value="1"/>
</dbReference>
<dbReference type="InterPro" id="IPR005467">
    <property type="entry name" value="His_kinase_dom"/>
</dbReference>
<dbReference type="SUPFAM" id="SSF55874">
    <property type="entry name" value="ATPase domain of HSP90 chaperone/DNA topoisomerase II/histidine kinase"/>
    <property type="match status" value="1"/>
</dbReference>
<evidence type="ECO:0000256" key="2">
    <source>
        <dbReference type="ARBA" id="ARBA00012438"/>
    </source>
</evidence>
<dbReference type="InterPro" id="IPR003594">
    <property type="entry name" value="HATPase_dom"/>
</dbReference>
<accession>A0A1I3ZCG4</accession>
<evidence type="ECO:0000256" key="3">
    <source>
        <dbReference type="ARBA" id="ARBA00022553"/>
    </source>
</evidence>
<dbReference type="PANTHER" id="PTHR43065">
    <property type="entry name" value="SENSOR HISTIDINE KINASE"/>
    <property type="match status" value="1"/>
</dbReference>
<dbReference type="InterPro" id="IPR001789">
    <property type="entry name" value="Sig_transdc_resp-reg_receiver"/>
</dbReference>
<feature type="domain" description="PAS" evidence="7">
    <location>
        <begin position="140"/>
        <end position="210"/>
    </location>
</feature>
<dbReference type="InterPro" id="IPR035965">
    <property type="entry name" value="PAS-like_dom_sf"/>
</dbReference>
<dbReference type="Pfam" id="PF00512">
    <property type="entry name" value="HisKA"/>
    <property type="match status" value="1"/>
</dbReference>
<keyword evidence="9" id="KW-1185">Reference proteome</keyword>
<dbReference type="SUPFAM" id="SSF47384">
    <property type="entry name" value="Homodimeric domain of signal transducing histidine kinase"/>
    <property type="match status" value="1"/>
</dbReference>
<dbReference type="SMART" id="SM00448">
    <property type="entry name" value="REC"/>
    <property type="match status" value="1"/>
</dbReference>
<name>A0A1I3ZCG4_9HYPH</name>
<dbReference type="Pfam" id="PF00072">
    <property type="entry name" value="Response_reg"/>
    <property type="match status" value="1"/>
</dbReference>
<dbReference type="InterPro" id="IPR036097">
    <property type="entry name" value="HisK_dim/P_sf"/>
</dbReference>
<dbReference type="SMART" id="SM00388">
    <property type="entry name" value="HisKA"/>
    <property type="match status" value="1"/>
</dbReference>
<organism evidence="8 9">
    <name type="scientific">Neomesorhizobium albiziae</name>
    <dbReference type="NCBI Taxonomy" id="335020"/>
    <lineage>
        <taxon>Bacteria</taxon>
        <taxon>Pseudomonadati</taxon>
        <taxon>Pseudomonadota</taxon>
        <taxon>Alphaproteobacteria</taxon>
        <taxon>Hyphomicrobiales</taxon>
        <taxon>Phyllobacteriaceae</taxon>
        <taxon>Neomesorhizobium</taxon>
    </lineage>
</organism>
<dbReference type="PANTHER" id="PTHR43065:SF42">
    <property type="entry name" value="TWO-COMPONENT SENSOR PPRA"/>
    <property type="match status" value="1"/>
</dbReference>